<dbReference type="Pfam" id="PF09413">
    <property type="entry name" value="DUF2007"/>
    <property type="match status" value="1"/>
</dbReference>
<feature type="domain" description="DUF2007" evidence="1">
    <location>
        <begin position="23"/>
        <end position="76"/>
    </location>
</feature>
<accession>A0A844GN99</accession>
<organism evidence="2 3">
    <name type="scientific">Blautia luti DSM 14534 = JCM 17040</name>
    <dbReference type="NCBI Taxonomy" id="649762"/>
    <lineage>
        <taxon>Bacteria</taxon>
        <taxon>Bacillati</taxon>
        <taxon>Bacillota</taxon>
        <taxon>Clostridia</taxon>
        <taxon>Lachnospirales</taxon>
        <taxon>Lachnospiraceae</taxon>
        <taxon>Blautia</taxon>
    </lineage>
</organism>
<dbReference type="RefSeq" id="WP_154780962.1">
    <property type="nucleotide sequence ID" value="NZ_WMBC01000017.1"/>
</dbReference>
<gene>
    <name evidence="2" type="ORF">GKZ57_15785</name>
</gene>
<dbReference type="Proteomes" id="UP000437824">
    <property type="component" value="Unassembled WGS sequence"/>
</dbReference>
<reference evidence="2 3" key="1">
    <citation type="submission" date="2019-11" db="EMBL/GenBank/DDBJ databases">
        <title>Draft genome sequence of Blautia luti DSM 14534T, isolated from human stool.</title>
        <authorList>
            <person name="Ortiz R."/>
            <person name="Melis-Arcos F."/>
            <person name="Covarrubias P."/>
            <person name="Cardenas J.P."/>
            <person name="Perez-Donoso J."/>
            <person name="Almonacid D."/>
        </authorList>
    </citation>
    <scope>NUCLEOTIDE SEQUENCE [LARGE SCALE GENOMIC DNA]</scope>
    <source>
        <strain evidence="2 3">DSM 14534</strain>
    </source>
</reference>
<dbReference type="AlphaFoldDB" id="A0A844GN99"/>
<comment type="caution">
    <text evidence="2">The sequence shown here is derived from an EMBL/GenBank/DDBJ whole genome shotgun (WGS) entry which is preliminary data.</text>
</comment>
<dbReference type="Gene3D" id="3.30.70.790">
    <property type="entry name" value="UreE, C-terminal domain"/>
    <property type="match status" value="1"/>
</dbReference>
<name>A0A844GN99_9FIRM</name>
<dbReference type="InterPro" id="IPR018551">
    <property type="entry name" value="DUF2007"/>
</dbReference>
<dbReference type="SUPFAM" id="SSF54913">
    <property type="entry name" value="GlnB-like"/>
    <property type="match status" value="1"/>
</dbReference>
<protein>
    <recommendedName>
        <fullName evidence="1">DUF2007 domain-containing protein</fullName>
    </recommendedName>
</protein>
<evidence type="ECO:0000259" key="1">
    <source>
        <dbReference type="Pfam" id="PF09413"/>
    </source>
</evidence>
<proteinExistence type="predicted"/>
<dbReference type="InterPro" id="IPR011322">
    <property type="entry name" value="N-reg_PII-like_a/b"/>
</dbReference>
<evidence type="ECO:0000313" key="3">
    <source>
        <dbReference type="Proteomes" id="UP000437824"/>
    </source>
</evidence>
<evidence type="ECO:0000313" key="2">
    <source>
        <dbReference type="EMBL" id="MTD62652.1"/>
    </source>
</evidence>
<sequence>MFGHKKEKDASEPVILMNVAGNYELGLVKSILEEHQIPCFMQDHATGGYMRLYAASSLYGTDIYVSPADLDRARELTSVLDLEHPVEISEEELAQEALAAGKEEEEV</sequence>
<dbReference type="EMBL" id="WMBC01000017">
    <property type="protein sequence ID" value="MTD62652.1"/>
    <property type="molecule type" value="Genomic_DNA"/>
</dbReference>